<dbReference type="SUPFAM" id="SSF55874">
    <property type="entry name" value="ATPase domain of HSP90 chaperone/DNA topoisomerase II/histidine kinase"/>
    <property type="match status" value="1"/>
</dbReference>
<evidence type="ECO:0000256" key="1">
    <source>
        <dbReference type="SAM" id="Phobius"/>
    </source>
</evidence>
<dbReference type="Proteomes" id="UP000318669">
    <property type="component" value="Unassembled WGS sequence"/>
</dbReference>
<dbReference type="PANTHER" id="PTHR34220">
    <property type="entry name" value="SENSOR HISTIDINE KINASE YPDA"/>
    <property type="match status" value="1"/>
</dbReference>
<dbReference type="AlphaFoldDB" id="A0A553BW76"/>
<sequence length="352" mass="40503">MKPFSVKDISIFSKALLFFGLLIVQSMPLYMNFSFPMEFWIKQSLMYVLWIAVFYLTYKIIVPTLLFQGKNGFFIIAICVLLLSVLYISNAFNTLLDLDAILRKHFKISKKDNMHSALISNLSEIIITLLMVGASTVISVAKKLQAETQVRQNLEKEKITSELSFLKSQINPHFFFNILNSIYALAGTENQPAREAIYTLSHMMRYVLYDTKNNLTTLSKEIGFVADYLKLMELRITDKVQVIFEKPTNIKDVTVAPMLFLPFIENAYKHGISGIYPSYIYIGIEQSEKLLQIEVRNSIFENQTISKEEGNGIGLINTRRRLDLIYPGKYELVTNEDTLQMEYTVILKLQIS</sequence>
<accession>A0A553BW76</accession>
<dbReference type="GO" id="GO:0000155">
    <property type="term" value="F:phosphorelay sensor kinase activity"/>
    <property type="evidence" value="ECO:0007669"/>
    <property type="project" value="InterPro"/>
</dbReference>
<evidence type="ECO:0000259" key="2">
    <source>
        <dbReference type="Pfam" id="PF06580"/>
    </source>
</evidence>
<feature type="transmembrane region" description="Helical" evidence="1">
    <location>
        <begin position="45"/>
        <end position="67"/>
    </location>
</feature>
<keyword evidence="1" id="KW-1133">Transmembrane helix</keyword>
<dbReference type="OrthoDB" id="9809908at2"/>
<dbReference type="RefSeq" id="WP_144064505.1">
    <property type="nucleotide sequence ID" value="NZ_VJZL01000003.1"/>
</dbReference>
<reference evidence="3 4" key="1">
    <citation type="submission" date="2019-07" db="EMBL/GenBank/DDBJ databases">
        <title>Novel species of Flavobacterium.</title>
        <authorList>
            <person name="Liu Q."/>
            <person name="Xin Y.-H."/>
        </authorList>
    </citation>
    <scope>NUCLEOTIDE SEQUENCE [LARGE SCALE GENOMIC DNA]</scope>
    <source>
        <strain evidence="3 4">GSR22</strain>
    </source>
</reference>
<dbReference type="EMBL" id="VJZL01000003">
    <property type="protein sequence ID" value="TRX12531.1"/>
    <property type="molecule type" value="Genomic_DNA"/>
</dbReference>
<feature type="transmembrane region" description="Helical" evidence="1">
    <location>
        <begin position="73"/>
        <end position="96"/>
    </location>
</feature>
<protein>
    <submittedName>
        <fullName evidence="3">Sensor histidine kinase</fullName>
    </submittedName>
</protein>
<feature type="transmembrane region" description="Helical" evidence="1">
    <location>
        <begin position="117"/>
        <end position="141"/>
    </location>
</feature>
<comment type="caution">
    <text evidence="3">The sequence shown here is derived from an EMBL/GenBank/DDBJ whole genome shotgun (WGS) entry which is preliminary data.</text>
</comment>
<dbReference type="InterPro" id="IPR050640">
    <property type="entry name" value="Bact_2-comp_sensor_kinase"/>
</dbReference>
<dbReference type="InterPro" id="IPR036890">
    <property type="entry name" value="HATPase_C_sf"/>
</dbReference>
<dbReference type="InterPro" id="IPR010559">
    <property type="entry name" value="Sig_transdc_His_kin_internal"/>
</dbReference>
<feature type="domain" description="Signal transduction histidine kinase internal region" evidence="2">
    <location>
        <begin position="162"/>
        <end position="239"/>
    </location>
</feature>
<evidence type="ECO:0000313" key="4">
    <source>
        <dbReference type="Proteomes" id="UP000318669"/>
    </source>
</evidence>
<keyword evidence="1" id="KW-0472">Membrane</keyword>
<keyword evidence="3" id="KW-0808">Transferase</keyword>
<evidence type="ECO:0000313" key="3">
    <source>
        <dbReference type="EMBL" id="TRX12531.1"/>
    </source>
</evidence>
<dbReference type="Gene3D" id="3.30.565.10">
    <property type="entry name" value="Histidine kinase-like ATPase, C-terminal domain"/>
    <property type="match status" value="1"/>
</dbReference>
<keyword evidence="1" id="KW-0812">Transmembrane</keyword>
<gene>
    <name evidence="3" type="ORF">FNW11_03070</name>
</gene>
<organism evidence="3 4">
    <name type="scientific">Flavobacterium gawalongense</name>
    <dbReference type="NCBI Taxonomy" id="2594432"/>
    <lineage>
        <taxon>Bacteria</taxon>
        <taxon>Pseudomonadati</taxon>
        <taxon>Bacteroidota</taxon>
        <taxon>Flavobacteriia</taxon>
        <taxon>Flavobacteriales</taxon>
        <taxon>Flavobacteriaceae</taxon>
        <taxon>Flavobacterium</taxon>
    </lineage>
</organism>
<dbReference type="Pfam" id="PF06580">
    <property type="entry name" value="His_kinase"/>
    <property type="match status" value="1"/>
</dbReference>
<feature type="transmembrane region" description="Helical" evidence="1">
    <location>
        <begin position="12"/>
        <end position="33"/>
    </location>
</feature>
<dbReference type="GO" id="GO:0016020">
    <property type="term" value="C:membrane"/>
    <property type="evidence" value="ECO:0007669"/>
    <property type="project" value="InterPro"/>
</dbReference>
<proteinExistence type="predicted"/>
<name>A0A553BW76_9FLAO</name>
<dbReference type="PANTHER" id="PTHR34220:SF7">
    <property type="entry name" value="SENSOR HISTIDINE KINASE YPDA"/>
    <property type="match status" value="1"/>
</dbReference>
<keyword evidence="3" id="KW-0418">Kinase</keyword>